<accession>A0A413SP79</accession>
<proteinExistence type="predicted"/>
<comment type="caution">
    <text evidence="1">The sequence shown here is derived from an EMBL/GenBank/DDBJ whole genome shotgun (WGS) entry which is preliminary data.</text>
</comment>
<evidence type="ECO:0000313" key="2">
    <source>
        <dbReference type="Proteomes" id="UP000284465"/>
    </source>
</evidence>
<name>A0A413SP79_9FIRM</name>
<dbReference type="AlphaFoldDB" id="A0A413SP79"/>
<reference evidence="1 2" key="1">
    <citation type="submission" date="2018-08" db="EMBL/GenBank/DDBJ databases">
        <title>A genome reference for cultivated species of the human gut microbiota.</title>
        <authorList>
            <person name="Zou Y."/>
            <person name="Xue W."/>
            <person name="Luo G."/>
        </authorList>
    </citation>
    <scope>NUCLEOTIDE SEQUENCE [LARGE SCALE GENOMIC DNA]</scope>
    <source>
        <strain evidence="1 2">AM43-11</strain>
    </source>
</reference>
<dbReference type="Proteomes" id="UP000284465">
    <property type="component" value="Unassembled WGS sequence"/>
</dbReference>
<dbReference type="RefSeq" id="WP_118590269.1">
    <property type="nucleotide sequence ID" value="NZ_QSFP01000002.1"/>
</dbReference>
<protein>
    <submittedName>
        <fullName evidence="1">Uncharacterized protein</fullName>
    </submittedName>
</protein>
<sequence>MFDFNNPEMVTSKLKELRERNIPHMSYAKLCELQGDYDATKEEQGAIDKYFKDFCEKGYNDDKDIFSDEKCYFHWGLRHGNMVTNDNGMDRRYYHYLTIRGEKRRIEMLLQYHPDVYEIDGE</sequence>
<dbReference type="EMBL" id="QSFP01000002">
    <property type="protein sequence ID" value="RHA69799.1"/>
    <property type="molecule type" value="Genomic_DNA"/>
</dbReference>
<gene>
    <name evidence="1" type="ORF">DW927_03035</name>
</gene>
<organism evidence="1 2">
    <name type="scientific">Roseburia intestinalis</name>
    <dbReference type="NCBI Taxonomy" id="166486"/>
    <lineage>
        <taxon>Bacteria</taxon>
        <taxon>Bacillati</taxon>
        <taxon>Bacillota</taxon>
        <taxon>Clostridia</taxon>
        <taxon>Lachnospirales</taxon>
        <taxon>Lachnospiraceae</taxon>
        <taxon>Roseburia</taxon>
    </lineage>
</organism>
<evidence type="ECO:0000313" key="1">
    <source>
        <dbReference type="EMBL" id="RHA69799.1"/>
    </source>
</evidence>